<feature type="transmembrane region" description="Helical" evidence="12">
    <location>
        <begin position="146"/>
        <end position="172"/>
    </location>
</feature>
<evidence type="ECO:0000256" key="9">
    <source>
        <dbReference type="ARBA" id="ARBA00022989"/>
    </source>
</evidence>
<feature type="domain" description="Cytochrome b561 bacterial/Ni-hydrogenase" evidence="13">
    <location>
        <begin position="9"/>
        <end position="193"/>
    </location>
</feature>
<dbReference type="GO" id="GO:0005506">
    <property type="term" value="F:iron ion binding"/>
    <property type="evidence" value="ECO:0007669"/>
    <property type="project" value="InterPro"/>
</dbReference>
<reference evidence="14 15" key="1">
    <citation type="journal article" date="2013" name="J. Bacteriol.">
        <title>Roles of HynAB and Ech, the only two hydrogenases found in the model sulfate reducer Desulfovibrio gigas.</title>
        <authorList>
            <person name="Morais-Silva F.O."/>
            <person name="Santos C.I."/>
            <person name="Rodrigues R."/>
            <person name="Pereira I.A."/>
            <person name="Rodrigues-Pousada C."/>
        </authorList>
    </citation>
    <scope>NUCLEOTIDE SEQUENCE [LARGE SCALE GENOMIC DNA]</scope>
    <source>
        <strain evidence="15">ATCC 19364 / DSM 1382 / NCIMB 9332 / VKM B-1759</strain>
    </source>
</reference>
<protein>
    <submittedName>
        <fullName evidence="14">Putative hydrogenase, b-type cytochrome subunit</fullName>
    </submittedName>
</protein>
<dbReference type="STRING" id="1121448.DGI_0374"/>
<dbReference type="SUPFAM" id="SSF81342">
    <property type="entry name" value="Transmembrane di-heme cytochromes"/>
    <property type="match status" value="1"/>
</dbReference>
<comment type="subcellular location">
    <subcellularLocation>
        <location evidence="1">Cell membrane</location>
        <topology evidence="1">Multi-pass membrane protein</topology>
    </subcellularLocation>
</comment>
<dbReference type="AlphaFoldDB" id="T2G6S9"/>
<dbReference type="PANTHER" id="PTHR30485">
    <property type="entry name" value="NI/FE-HYDROGENASE 1 B-TYPE CYTOCHROME SUBUNIT"/>
    <property type="match status" value="1"/>
</dbReference>
<keyword evidence="6 12" id="KW-0812">Transmembrane</keyword>
<name>T2G6S9_MEGG1</name>
<evidence type="ECO:0000259" key="13">
    <source>
        <dbReference type="Pfam" id="PF01292"/>
    </source>
</evidence>
<dbReference type="GO" id="GO:0005886">
    <property type="term" value="C:plasma membrane"/>
    <property type="evidence" value="ECO:0007669"/>
    <property type="project" value="UniProtKB-SubCell"/>
</dbReference>
<dbReference type="Pfam" id="PF01292">
    <property type="entry name" value="Ni_hydr_CYTB"/>
    <property type="match status" value="1"/>
</dbReference>
<dbReference type="OrthoDB" id="197262at2"/>
<feature type="transmembrane region" description="Helical" evidence="12">
    <location>
        <begin position="117"/>
        <end position="140"/>
    </location>
</feature>
<evidence type="ECO:0000256" key="1">
    <source>
        <dbReference type="ARBA" id="ARBA00004651"/>
    </source>
</evidence>
<reference evidence="15" key="2">
    <citation type="submission" date="2013-07" db="EMBL/GenBank/DDBJ databases">
        <authorList>
            <person name="Morais-Silva F.O."/>
            <person name="Rezende A.M."/>
            <person name="Pimentel C."/>
            <person name="Resende D.M."/>
            <person name="Santos C.I."/>
            <person name="Clemente C."/>
            <person name="de Oliveira L.M."/>
            <person name="da Silva S.M."/>
            <person name="Costa D.A."/>
            <person name="Varela-Raposo A."/>
            <person name="Horacio E.C.A."/>
            <person name="Matos M."/>
            <person name="Flores O."/>
            <person name="Ruiz J.C."/>
            <person name="Rodrigues-Pousada C."/>
        </authorList>
    </citation>
    <scope>NUCLEOTIDE SEQUENCE [LARGE SCALE GENOMIC DNA]</scope>
    <source>
        <strain evidence="15">ATCC 19364 / DSM 1382 / NCIMB 9332 / VKM B-1759</strain>
    </source>
</reference>
<keyword evidence="5" id="KW-0349">Heme</keyword>
<feature type="transmembrane region" description="Helical" evidence="12">
    <location>
        <begin position="49"/>
        <end position="69"/>
    </location>
</feature>
<accession>T2G6S9</accession>
<keyword evidence="9 12" id="KW-1133">Transmembrane helix</keyword>
<evidence type="ECO:0000256" key="11">
    <source>
        <dbReference type="ARBA" id="ARBA00023136"/>
    </source>
</evidence>
<dbReference type="InterPro" id="IPR051542">
    <property type="entry name" value="Hydrogenase_cytochrome"/>
</dbReference>
<evidence type="ECO:0000256" key="3">
    <source>
        <dbReference type="ARBA" id="ARBA00022448"/>
    </source>
</evidence>
<evidence type="ECO:0000256" key="8">
    <source>
        <dbReference type="ARBA" id="ARBA00022982"/>
    </source>
</evidence>
<gene>
    <name evidence="14" type="primary">ohcC</name>
    <name evidence="14" type="ORF">DGI_0374</name>
</gene>
<evidence type="ECO:0000256" key="7">
    <source>
        <dbReference type="ARBA" id="ARBA00022723"/>
    </source>
</evidence>
<keyword evidence="11 12" id="KW-0472">Membrane</keyword>
<dbReference type="InterPro" id="IPR016174">
    <property type="entry name" value="Di-haem_cyt_TM"/>
</dbReference>
<dbReference type="HOGENOM" id="CLU_097472_1_0_7"/>
<dbReference type="InterPro" id="IPR011577">
    <property type="entry name" value="Cyt_b561_bac/Ni-Hgenase"/>
</dbReference>
<evidence type="ECO:0000256" key="10">
    <source>
        <dbReference type="ARBA" id="ARBA00023004"/>
    </source>
</evidence>
<dbReference type="KEGG" id="dgg:DGI_0374"/>
<dbReference type="GO" id="GO:0009055">
    <property type="term" value="F:electron transfer activity"/>
    <property type="evidence" value="ECO:0007669"/>
    <property type="project" value="InterPro"/>
</dbReference>
<dbReference type="eggNOG" id="COG4117">
    <property type="taxonomic scope" value="Bacteria"/>
</dbReference>
<dbReference type="InterPro" id="IPR000516">
    <property type="entry name" value="Ni-dep_Hydgase_cyt-B"/>
</dbReference>
<organism evidence="14 15">
    <name type="scientific">Megalodesulfovibrio gigas (strain ATCC 19364 / DSM 1382 / NCIMB 9332 / VKM B-1759)</name>
    <name type="common">Desulfovibrio gigas</name>
    <dbReference type="NCBI Taxonomy" id="1121448"/>
    <lineage>
        <taxon>Bacteria</taxon>
        <taxon>Pseudomonadati</taxon>
        <taxon>Thermodesulfobacteriota</taxon>
        <taxon>Desulfovibrionia</taxon>
        <taxon>Desulfovibrionales</taxon>
        <taxon>Desulfovibrionaceae</taxon>
        <taxon>Megalodesulfovibrio</taxon>
    </lineage>
</organism>
<feature type="transmembrane region" description="Helical" evidence="12">
    <location>
        <begin position="21"/>
        <end position="43"/>
    </location>
</feature>
<keyword evidence="7" id="KW-0479">Metal-binding</keyword>
<keyword evidence="10" id="KW-0408">Iron</keyword>
<evidence type="ECO:0000256" key="12">
    <source>
        <dbReference type="SAM" id="Phobius"/>
    </source>
</evidence>
<dbReference type="PRINTS" id="PR00161">
    <property type="entry name" value="NIHGNASECYTB"/>
</dbReference>
<dbReference type="GO" id="GO:0020037">
    <property type="term" value="F:heme binding"/>
    <property type="evidence" value="ECO:0007669"/>
    <property type="project" value="TreeGrafter"/>
</dbReference>
<dbReference type="PANTHER" id="PTHR30485:SF0">
    <property type="entry name" value="NI_FE-HYDROGENASE 1 B-TYPE CYTOCHROME SUBUNIT-RELATED"/>
    <property type="match status" value="1"/>
</dbReference>
<keyword evidence="15" id="KW-1185">Reference proteome</keyword>
<sequence length="202" mass="23350">MSATRFYCYTRFERINHWLQAALVITLLLTGFELHGTYALFGYKLAHELHIWCGLGWFVLFCFGIFWLATTGEWKQYTPTAKKLMAVMRHYMWGIFKGEPHPVRKQPDVKHNPLQRLTYLGIVSALLPFQMLTGFLYYFYNDWDALGIVMQLGTAAALHTVGAFLVLQFLVVHVYMTTTGHSVFAHVKAMCTGWEEGEKEHC</sequence>
<evidence type="ECO:0000256" key="5">
    <source>
        <dbReference type="ARBA" id="ARBA00022617"/>
    </source>
</evidence>
<evidence type="ECO:0000256" key="6">
    <source>
        <dbReference type="ARBA" id="ARBA00022692"/>
    </source>
</evidence>
<dbReference type="GO" id="GO:0022904">
    <property type="term" value="P:respiratory electron transport chain"/>
    <property type="evidence" value="ECO:0007669"/>
    <property type="project" value="InterPro"/>
</dbReference>
<evidence type="ECO:0000256" key="4">
    <source>
        <dbReference type="ARBA" id="ARBA00022475"/>
    </source>
</evidence>
<dbReference type="Gene3D" id="1.20.950.20">
    <property type="entry name" value="Transmembrane di-heme cytochromes, Chain C"/>
    <property type="match status" value="1"/>
</dbReference>
<evidence type="ECO:0000256" key="2">
    <source>
        <dbReference type="ARBA" id="ARBA00008622"/>
    </source>
</evidence>
<keyword evidence="4" id="KW-1003">Cell membrane</keyword>
<proteinExistence type="inferred from homology"/>
<dbReference type="EMBL" id="CP006585">
    <property type="protein sequence ID" value="AGW12295.1"/>
    <property type="molecule type" value="Genomic_DNA"/>
</dbReference>
<evidence type="ECO:0000313" key="15">
    <source>
        <dbReference type="Proteomes" id="UP000016587"/>
    </source>
</evidence>
<dbReference type="Proteomes" id="UP000016587">
    <property type="component" value="Chromosome"/>
</dbReference>
<evidence type="ECO:0000313" key="14">
    <source>
        <dbReference type="EMBL" id="AGW12295.1"/>
    </source>
</evidence>
<dbReference type="RefSeq" id="WP_021758916.1">
    <property type="nucleotide sequence ID" value="NC_022444.1"/>
</dbReference>
<keyword evidence="3" id="KW-0813">Transport</keyword>
<dbReference type="PATRIC" id="fig|1121448.10.peg.375"/>
<comment type="similarity">
    <text evidence="2">Belongs to the HupC/HyaC/HydC family.</text>
</comment>
<keyword evidence="8" id="KW-0249">Electron transport</keyword>